<keyword evidence="8" id="KW-0625">Polysaccharide transport</keyword>
<dbReference type="AlphaFoldDB" id="A0A095UZZ1"/>
<evidence type="ECO:0000256" key="4">
    <source>
        <dbReference type="ARBA" id="ARBA00022452"/>
    </source>
</evidence>
<keyword evidence="20" id="KW-1185">Reference proteome</keyword>
<dbReference type="Pfam" id="PF22461">
    <property type="entry name" value="SLBB_2"/>
    <property type="match status" value="1"/>
</dbReference>
<evidence type="ECO:0000256" key="9">
    <source>
        <dbReference type="ARBA" id="ARBA00023065"/>
    </source>
</evidence>
<name>A0A095UZZ1_9FLAO</name>
<sequence length="254" mass="28265">MLKKNIISFLVVLLLLNSCASRKDLVYYQNVDSVQMATSSYESILQPDDILSIIVRGDNPEAVIPFNMPNVSYVGNERSGIEVQRLFTYLIDNTSNINFPLIGKIKLGGLTRSEAEQVLVTELSKYVTNPKIDLKILNFKVTVQGEVIRPGTYPINSERVTVLEALSLAGDLTIYGKRNNILLLREVNGTKKVVRMDLTKADFINSPYYYLHQNDVLYVEPNKTKINSAVVGPNTGVILSAVSLLVTVIALTIR</sequence>
<feature type="signal peptide" evidence="16">
    <location>
        <begin position="1"/>
        <end position="20"/>
    </location>
</feature>
<dbReference type="GO" id="GO:0006811">
    <property type="term" value="P:monoatomic ion transport"/>
    <property type="evidence" value="ECO:0007669"/>
    <property type="project" value="UniProtKB-KW"/>
</dbReference>
<evidence type="ECO:0000256" key="1">
    <source>
        <dbReference type="ARBA" id="ARBA00004571"/>
    </source>
</evidence>
<dbReference type="GO" id="GO:0046930">
    <property type="term" value="C:pore complex"/>
    <property type="evidence" value="ECO:0007669"/>
    <property type="project" value="UniProtKB-KW"/>
</dbReference>
<keyword evidence="5 19" id="KW-0762">Sugar transport</keyword>
<evidence type="ECO:0000256" key="13">
    <source>
        <dbReference type="ARBA" id="ARBA00023237"/>
    </source>
</evidence>
<evidence type="ECO:0000256" key="10">
    <source>
        <dbReference type="ARBA" id="ARBA00023114"/>
    </source>
</evidence>
<evidence type="ECO:0000313" key="19">
    <source>
        <dbReference type="EMBL" id="KGD68130.1"/>
    </source>
</evidence>
<evidence type="ECO:0000256" key="16">
    <source>
        <dbReference type="SAM" id="SignalP"/>
    </source>
</evidence>
<keyword evidence="3" id="KW-0813">Transport</keyword>
<evidence type="ECO:0000256" key="6">
    <source>
        <dbReference type="ARBA" id="ARBA00022692"/>
    </source>
</evidence>
<reference evidence="19 20" key="1">
    <citation type="submission" date="2014-09" db="EMBL/GenBank/DDBJ databases">
        <title>Whole Genome Shotgun of Flavobacterium aquatile LMG 4008.</title>
        <authorList>
            <person name="Gale A.N."/>
            <person name="Pipes S.E."/>
            <person name="Newman J.D."/>
        </authorList>
    </citation>
    <scope>NUCLEOTIDE SEQUENCE [LARGE SCALE GENOMIC DNA]</scope>
    <source>
        <strain evidence="19 20">LMG 4008</strain>
    </source>
</reference>
<feature type="domain" description="Polysaccharide export protein N-terminal" evidence="17">
    <location>
        <begin position="39"/>
        <end position="136"/>
    </location>
</feature>
<accession>A0A095UZZ1</accession>
<dbReference type="Proteomes" id="UP000029554">
    <property type="component" value="Unassembled WGS sequence"/>
</dbReference>
<feature type="chain" id="PRO_5001912246" evidence="16">
    <location>
        <begin position="21"/>
        <end position="254"/>
    </location>
</feature>
<evidence type="ECO:0000259" key="17">
    <source>
        <dbReference type="Pfam" id="PF02563"/>
    </source>
</evidence>
<keyword evidence="7 16" id="KW-0732">Signal</keyword>
<dbReference type="GO" id="GO:0009279">
    <property type="term" value="C:cell outer membrane"/>
    <property type="evidence" value="ECO:0007669"/>
    <property type="project" value="UniProtKB-SubCell"/>
</dbReference>
<dbReference type="Gene3D" id="3.10.560.10">
    <property type="entry name" value="Outer membrane lipoprotein wza domain like"/>
    <property type="match status" value="1"/>
</dbReference>
<proteinExistence type="inferred from homology"/>
<evidence type="ECO:0000256" key="12">
    <source>
        <dbReference type="ARBA" id="ARBA00023139"/>
    </source>
</evidence>
<dbReference type="GO" id="GO:0015159">
    <property type="term" value="F:polysaccharide transmembrane transporter activity"/>
    <property type="evidence" value="ECO:0007669"/>
    <property type="project" value="InterPro"/>
</dbReference>
<evidence type="ECO:0000256" key="15">
    <source>
        <dbReference type="SAM" id="Phobius"/>
    </source>
</evidence>
<evidence type="ECO:0000256" key="7">
    <source>
        <dbReference type="ARBA" id="ARBA00022729"/>
    </source>
</evidence>
<evidence type="ECO:0000259" key="18">
    <source>
        <dbReference type="Pfam" id="PF22461"/>
    </source>
</evidence>
<keyword evidence="6 15" id="KW-0812">Transmembrane</keyword>
<comment type="caution">
    <text evidence="19">The sequence shown here is derived from an EMBL/GenBank/DDBJ whole genome shotgun (WGS) entry which is preliminary data.</text>
</comment>
<keyword evidence="14" id="KW-0449">Lipoprotein</keyword>
<feature type="transmembrane region" description="Helical" evidence="15">
    <location>
        <begin position="235"/>
        <end position="253"/>
    </location>
</feature>
<keyword evidence="9" id="KW-0406">Ion transport</keyword>
<feature type="domain" description="SLBB" evidence="18">
    <location>
        <begin position="140"/>
        <end position="219"/>
    </location>
</feature>
<keyword evidence="11 15" id="KW-0472">Membrane</keyword>
<dbReference type="eggNOG" id="COG1596">
    <property type="taxonomic scope" value="Bacteria"/>
</dbReference>
<dbReference type="PANTHER" id="PTHR33619:SF3">
    <property type="entry name" value="POLYSACCHARIDE EXPORT PROTEIN GFCE-RELATED"/>
    <property type="match status" value="1"/>
</dbReference>
<dbReference type="GO" id="GO:0015288">
    <property type="term" value="F:porin activity"/>
    <property type="evidence" value="ECO:0007669"/>
    <property type="project" value="UniProtKB-KW"/>
</dbReference>
<dbReference type="InterPro" id="IPR054765">
    <property type="entry name" value="SLBB_dom"/>
</dbReference>
<evidence type="ECO:0000313" key="20">
    <source>
        <dbReference type="Proteomes" id="UP000029554"/>
    </source>
</evidence>
<keyword evidence="10" id="KW-0626">Porin</keyword>
<dbReference type="STRING" id="1453498.LG45_07480"/>
<evidence type="ECO:0000256" key="11">
    <source>
        <dbReference type="ARBA" id="ARBA00023136"/>
    </source>
</evidence>
<dbReference type="InterPro" id="IPR003715">
    <property type="entry name" value="Poly_export_N"/>
</dbReference>
<dbReference type="EMBL" id="JRHH01000003">
    <property type="protein sequence ID" value="KGD68130.1"/>
    <property type="molecule type" value="Genomic_DNA"/>
</dbReference>
<comment type="similarity">
    <text evidence="2">Belongs to the BexD/CtrA/VexA family.</text>
</comment>
<dbReference type="Pfam" id="PF02563">
    <property type="entry name" value="Poly_export"/>
    <property type="match status" value="1"/>
</dbReference>
<keyword evidence="15" id="KW-1133">Transmembrane helix</keyword>
<evidence type="ECO:0000256" key="2">
    <source>
        <dbReference type="ARBA" id="ARBA00009450"/>
    </source>
</evidence>
<organism evidence="19 20">
    <name type="scientific">Flavobacterium aquatile LMG 4008 = ATCC 11947</name>
    <dbReference type="NCBI Taxonomy" id="1453498"/>
    <lineage>
        <taxon>Bacteria</taxon>
        <taxon>Pseudomonadati</taxon>
        <taxon>Bacteroidota</taxon>
        <taxon>Flavobacteriia</taxon>
        <taxon>Flavobacteriales</taxon>
        <taxon>Flavobacteriaceae</taxon>
        <taxon>Flavobacterium</taxon>
    </lineage>
</organism>
<dbReference type="PANTHER" id="PTHR33619">
    <property type="entry name" value="POLYSACCHARIDE EXPORT PROTEIN GFCE-RELATED"/>
    <property type="match status" value="1"/>
</dbReference>
<comment type="subcellular location">
    <subcellularLocation>
        <location evidence="1">Cell outer membrane</location>
        <topology evidence="1">Multi-pass membrane protein</topology>
    </subcellularLocation>
</comment>
<keyword evidence="13" id="KW-0998">Cell outer membrane</keyword>
<gene>
    <name evidence="19" type="ORF">LG45_07480</name>
</gene>
<evidence type="ECO:0000256" key="14">
    <source>
        <dbReference type="ARBA" id="ARBA00023288"/>
    </source>
</evidence>
<dbReference type="OrthoDB" id="662756at2"/>
<keyword evidence="12" id="KW-0564">Palmitate</keyword>
<evidence type="ECO:0000256" key="5">
    <source>
        <dbReference type="ARBA" id="ARBA00022597"/>
    </source>
</evidence>
<evidence type="ECO:0000256" key="3">
    <source>
        <dbReference type="ARBA" id="ARBA00022448"/>
    </source>
</evidence>
<protein>
    <submittedName>
        <fullName evidence="19">Sugar transporter</fullName>
    </submittedName>
</protein>
<dbReference type="InterPro" id="IPR049712">
    <property type="entry name" value="Poly_export"/>
</dbReference>
<keyword evidence="4" id="KW-1134">Transmembrane beta strand</keyword>
<evidence type="ECO:0000256" key="8">
    <source>
        <dbReference type="ARBA" id="ARBA00023047"/>
    </source>
</evidence>